<name>A0A3N1CY93_9ACTN</name>
<keyword evidence="4" id="KW-1185">Reference proteome</keyword>
<dbReference type="OrthoDB" id="9764897at2"/>
<proteinExistence type="predicted"/>
<dbReference type="EMBL" id="RJKE01000001">
    <property type="protein sequence ID" value="ROO86225.1"/>
    <property type="molecule type" value="Genomic_DNA"/>
</dbReference>
<dbReference type="PANTHER" id="PTHR21340">
    <property type="entry name" value="DIADENOSINE 5,5-P1,P4-TETRAPHOSPHATE PYROPHOSPHOHYDROLASE MUTT"/>
    <property type="match status" value="1"/>
</dbReference>
<dbReference type="InterPro" id="IPR000086">
    <property type="entry name" value="NUDIX_hydrolase_dom"/>
</dbReference>
<dbReference type="InterPro" id="IPR015797">
    <property type="entry name" value="NUDIX_hydrolase-like_dom_sf"/>
</dbReference>
<keyword evidence="1" id="KW-0378">Hydrolase</keyword>
<evidence type="ECO:0000313" key="4">
    <source>
        <dbReference type="Proteomes" id="UP000272400"/>
    </source>
</evidence>
<evidence type="ECO:0000313" key="3">
    <source>
        <dbReference type="EMBL" id="ROO86225.1"/>
    </source>
</evidence>
<dbReference type="PROSITE" id="PS51462">
    <property type="entry name" value="NUDIX"/>
    <property type="match status" value="1"/>
</dbReference>
<sequence length="196" mass="21057">MTPDSDPRETVRTLVRAIPPGDDTEAVHLARTLAWLDSGAPIFRTDGPATSHKHLVVYAALLDESAGALLLVEHLKSGLWLPPGGHVDYDEDPRLAVLRELREELGLRPPFHPSAGAAPVFLAINEFVPPHAHTDVCLWFLFAADATAPLVPDPGEICATRWFPVAEAPTWEADSDPSVGRFLGKVASLGAVPGGW</sequence>
<dbReference type="InterPro" id="IPR051325">
    <property type="entry name" value="Nudix_hydrolase_domain"/>
</dbReference>
<dbReference type="GO" id="GO:0004081">
    <property type="term" value="F:bis(5'-nucleosyl)-tetraphosphatase (asymmetrical) activity"/>
    <property type="evidence" value="ECO:0007669"/>
    <property type="project" value="TreeGrafter"/>
</dbReference>
<dbReference type="GO" id="GO:0006754">
    <property type="term" value="P:ATP biosynthetic process"/>
    <property type="evidence" value="ECO:0007669"/>
    <property type="project" value="TreeGrafter"/>
</dbReference>
<reference evidence="3 4" key="1">
    <citation type="submission" date="2018-11" db="EMBL/GenBank/DDBJ databases">
        <title>Sequencing the genomes of 1000 actinobacteria strains.</title>
        <authorList>
            <person name="Klenk H.-P."/>
        </authorList>
    </citation>
    <scope>NUCLEOTIDE SEQUENCE [LARGE SCALE GENOMIC DNA]</scope>
    <source>
        <strain evidence="3 4">DSM 44254</strain>
    </source>
</reference>
<organism evidence="3 4">
    <name type="scientific">Actinocorallia herbida</name>
    <dbReference type="NCBI Taxonomy" id="58109"/>
    <lineage>
        <taxon>Bacteria</taxon>
        <taxon>Bacillati</taxon>
        <taxon>Actinomycetota</taxon>
        <taxon>Actinomycetes</taxon>
        <taxon>Streptosporangiales</taxon>
        <taxon>Thermomonosporaceae</taxon>
        <taxon>Actinocorallia</taxon>
    </lineage>
</organism>
<dbReference type="SUPFAM" id="SSF55811">
    <property type="entry name" value="Nudix"/>
    <property type="match status" value="1"/>
</dbReference>
<dbReference type="InterPro" id="IPR020084">
    <property type="entry name" value="NUDIX_hydrolase_CS"/>
</dbReference>
<feature type="domain" description="Nudix hydrolase" evidence="2">
    <location>
        <begin position="52"/>
        <end position="185"/>
    </location>
</feature>
<protein>
    <submittedName>
        <fullName evidence="3">ADP-ribose pyrophosphatase YjhB (NUDIX family)</fullName>
    </submittedName>
</protein>
<dbReference type="Pfam" id="PF00293">
    <property type="entry name" value="NUDIX"/>
    <property type="match status" value="1"/>
</dbReference>
<dbReference type="PANTHER" id="PTHR21340:SF0">
    <property type="entry name" value="BIS(5'-NUCLEOSYL)-TETRAPHOSPHATASE [ASYMMETRICAL]"/>
    <property type="match status" value="1"/>
</dbReference>
<dbReference type="GO" id="GO:0006167">
    <property type="term" value="P:AMP biosynthetic process"/>
    <property type="evidence" value="ECO:0007669"/>
    <property type="project" value="TreeGrafter"/>
</dbReference>
<evidence type="ECO:0000259" key="2">
    <source>
        <dbReference type="PROSITE" id="PS51462"/>
    </source>
</evidence>
<evidence type="ECO:0000256" key="1">
    <source>
        <dbReference type="ARBA" id="ARBA00022801"/>
    </source>
</evidence>
<accession>A0A3N1CY93</accession>
<dbReference type="RefSeq" id="WP_123665644.1">
    <property type="nucleotide sequence ID" value="NZ_RJKE01000001.1"/>
</dbReference>
<gene>
    <name evidence="3" type="ORF">EDD29_3788</name>
</gene>
<dbReference type="Proteomes" id="UP000272400">
    <property type="component" value="Unassembled WGS sequence"/>
</dbReference>
<dbReference type="CDD" id="cd03674">
    <property type="entry name" value="NUDIX_Hydrolase"/>
    <property type="match status" value="1"/>
</dbReference>
<comment type="caution">
    <text evidence="3">The sequence shown here is derived from an EMBL/GenBank/DDBJ whole genome shotgun (WGS) entry which is preliminary data.</text>
</comment>
<dbReference type="Gene3D" id="3.90.79.10">
    <property type="entry name" value="Nucleoside Triphosphate Pyrophosphohydrolase"/>
    <property type="match status" value="1"/>
</dbReference>
<dbReference type="PROSITE" id="PS00893">
    <property type="entry name" value="NUDIX_BOX"/>
    <property type="match status" value="1"/>
</dbReference>
<dbReference type="AlphaFoldDB" id="A0A3N1CY93"/>